<reference evidence="3" key="1">
    <citation type="submission" date="2017-06" db="EMBL/GenBank/DDBJ databases">
        <authorList>
            <person name="Varghese N."/>
            <person name="Submissions S."/>
        </authorList>
    </citation>
    <scope>NUCLEOTIDE SEQUENCE [LARGE SCALE GENOMIC DNA]</scope>
    <source>
        <strain evidence="3">JCM 23211</strain>
    </source>
</reference>
<sequence length="947" mass="102706">MSAPTLDRPDTADAGTELPTGWRGPIMPMNTRSGDRREFLLADGAEPGVRPLPQPLNAQKQLAENHNGSTVVGLITRVWVEDGHLWAEGPFDLEDPEARDWAAKVGRGMAGWVSADMSDISVEQVPLDENDEVITDEVFAEFEAAHNAWVEAGAEGTPPPGPDVREVLYRVPSWKLMGVTLVSGPAFESARIEPVYGEEFTPVHAKDALVAAAAVHTGAMIALVPSEEDCARLAVDGYEAPEILHTTLVFLGEAAAWDDTQRDALEQAVRELGLPTSLQGNVFGHARLNPDGDEPCAVYLVEAEGLSSLRAATFGVVAEGGLIDEVFPKIPDPYDNFLPHVTAGYNLDVDQLTETGPIRYDRIRISFADTDVRDIPFEPIGAALVASGIVYDAEDFEQPEPDEYTMVTVTDDGKVFGHIAPWDGCHAAFPDACVSPPYYPDDDYNAFHQGGPVATTNGMVRVGKITFGTGHAGMQLGVQGALAHYDNTGTVGALVRCRNGEHGPFVSGRLLPGLSDHQIHTVQFSAVSGDWRKLRPNARTSARLELIAVLSVNSPGFMAPRNRALVASGAQTLIASGALVTSDPVPEVKPVPASKRIALDQVIANATRATRCAAAAQKVRDARLSMLRSRVEHLKARRVETPEGAKHYGQPVGSIIVDDPDVPNLPGGKKSKDTPDAPDTTADTPDAPEADSKESKIDPEDSPYLDDIAALYRGDMYYRVDDEDEYTSDLETRLENAGMSSNEDYVQELRDRIDGQRRPVPDWPGAELAQPSSEEVNSIAAQWRYSQFYDHIDDWRTESRELQQNGWNHEDWDEWAESPSVGPLVAAIAHNPETESPIYRGMSVNQEYLDQMTPGAEFSMGMSSFTTNERVAGNFARDPAGDGRHADLGEGASNPLVMTVEPGARAVNLGDGVEEHVTMGRFAIVERVERDGTVYITLRQTSPLEAS</sequence>
<dbReference type="GO" id="GO:0016874">
    <property type="term" value="F:ligase activity"/>
    <property type="evidence" value="ECO:0007669"/>
    <property type="project" value="UniProtKB-KW"/>
</dbReference>
<dbReference type="OrthoDB" id="3311507at2"/>
<feature type="compositionally biased region" description="Basic and acidic residues" evidence="1">
    <location>
        <begin position="690"/>
        <end position="699"/>
    </location>
</feature>
<evidence type="ECO:0000256" key="1">
    <source>
        <dbReference type="SAM" id="MobiDB-lite"/>
    </source>
</evidence>
<protein>
    <submittedName>
        <fullName evidence="2">2'-5' RNA ligase</fullName>
    </submittedName>
</protein>
<dbReference type="EMBL" id="FZOW01000003">
    <property type="protein sequence ID" value="SNS58748.1"/>
    <property type="molecule type" value="Genomic_DNA"/>
</dbReference>
<feature type="compositionally biased region" description="Low complexity" evidence="1">
    <location>
        <begin position="677"/>
        <end position="687"/>
    </location>
</feature>
<organism evidence="2 3">
    <name type="scientific">Rhodococcoides kyotonense</name>
    <dbReference type="NCBI Taxonomy" id="398843"/>
    <lineage>
        <taxon>Bacteria</taxon>
        <taxon>Bacillati</taxon>
        <taxon>Actinomycetota</taxon>
        <taxon>Actinomycetes</taxon>
        <taxon>Mycobacteriales</taxon>
        <taxon>Nocardiaceae</taxon>
        <taxon>Rhodococcoides</taxon>
    </lineage>
</organism>
<proteinExistence type="predicted"/>
<evidence type="ECO:0000313" key="2">
    <source>
        <dbReference type="EMBL" id="SNS58748.1"/>
    </source>
</evidence>
<dbReference type="AlphaFoldDB" id="A0A239FQ31"/>
<accession>A0A239FQ31</accession>
<keyword evidence="2" id="KW-0436">Ligase</keyword>
<dbReference type="RefSeq" id="WP_089244586.1">
    <property type="nucleotide sequence ID" value="NZ_FZOW01000003.1"/>
</dbReference>
<dbReference type="Proteomes" id="UP000198327">
    <property type="component" value="Unassembled WGS sequence"/>
</dbReference>
<name>A0A239FQ31_9NOCA</name>
<gene>
    <name evidence="2" type="ORF">SAMN05421642_103396</name>
</gene>
<keyword evidence="3" id="KW-1185">Reference proteome</keyword>
<feature type="region of interest" description="Disordered" evidence="1">
    <location>
        <begin position="1"/>
        <end position="32"/>
    </location>
</feature>
<feature type="region of interest" description="Disordered" evidence="1">
    <location>
        <begin position="637"/>
        <end position="705"/>
    </location>
</feature>
<feature type="compositionally biased region" description="Basic and acidic residues" evidence="1">
    <location>
        <begin position="637"/>
        <end position="646"/>
    </location>
</feature>
<evidence type="ECO:0000313" key="3">
    <source>
        <dbReference type="Proteomes" id="UP000198327"/>
    </source>
</evidence>